<feature type="binding site" evidence="4">
    <location>
        <position position="74"/>
    </location>
    <ligand>
        <name>substrate</name>
    </ligand>
</feature>
<evidence type="ECO:0000256" key="2">
    <source>
        <dbReference type="ARBA" id="ARBA00022723"/>
    </source>
</evidence>
<protein>
    <submittedName>
        <fullName evidence="7">Citrate lyase beta subunit</fullName>
    </submittedName>
</protein>
<proteinExistence type="predicted"/>
<sequence length="278" mass="29955">MKNGQAGGRSESWLPPGPAWLFCPADRPERYQKAADRSDVVILDLEDAVAPTDKAAARDALISTPLDPERTVVRVNAFGSEDHARDLEAVERTEYRTLMLAKTTSAQHIAELAPRGVIALVESALGAVNVFETLSAENAVGAMWGAEDLTASLGGNASRTLDGKYRDVARHVRSQVLLAAKARGLLALDSVYVDIGDLDGLRVETDDAVAVGFDAKVAIHPSQVPVIRDAYKPTQNEIDWAEGLLAAVSSNRGVFTYRGQMVDEPVLLQARRIIARSN</sequence>
<dbReference type="PANTHER" id="PTHR32308">
    <property type="entry name" value="LYASE BETA SUBUNIT, PUTATIVE (AFU_ORTHOLOGUE AFUA_4G13030)-RELATED"/>
    <property type="match status" value="1"/>
</dbReference>
<name>A0A917FZY9_9NOCA</name>
<reference evidence="7" key="2">
    <citation type="submission" date="2020-09" db="EMBL/GenBank/DDBJ databases">
        <authorList>
            <person name="Sun Q."/>
            <person name="Sedlacek I."/>
        </authorList>
    </citation>
    <scope>NUCLEOTIDE SEQUENCE</scope>
    <source>
        <strain evidence="7">CCM 7905</strain>
    </source>
</reference>
<dbReference type="InterPro" id="IPR040442">
    <property type="entry name" value="Pyrv_kinase-like_dom_sf"/>
</dbReference>
<dbReference type="AlphaFoldDB" id="A0A917FZY9"/>
<feature type="binding site" evidence="5">
    <location>
        <position position="122"/>
    </location>
    <ligand>
        <name>Mg(2+)</name>
        <dbReference type="ChEBI" id="CHEBI:18420"/>
    </ligand>
</feature>
<gene>
    <name evidence="7" type="ORF">GCM10007304_32690</name>
</gene>
<dbReference type="PIRSF" id="PIRSF015582">
    <property type="entry name" value="Cit_lyase_B"/>
    <property type="match status" value="1"/>
</dbReference>
<evidence type="ECO:0000256" key="3">
    <source>
        <dbReference type="ARBA" id="ARBA00022842"/>
    </source>
</evidence>
<dbReference type="GO" id="GO:0000287">
    <property type="term" value="F:magnesium ion binding"/>
    <property type="evidence" value="ECO:0007669"/>
    <property type="project" value="TreeGrafter"/>
</dbReference>
<organism evidence="7 8">
    <name type="scientific">Rhodococcoides trifolii</name>
    <dbReference type="NCBI Taxonomy" id="908250"/>
    <lineage>
        <taxon>Bacteria</taxon>
        <taxon>Bacillati</taxon>
        <taxon>Actinomycetota</taxon>
        <taxon>Actinomycetes</taxon>
        <taxon>Mycobacteriales</taxon>
        <taxon>Nocardiaceae</taxon>
        <taxon>Rhodococcoides</taxon>
    </lineage>
</organism>
<evidence type="ECO:0000256" key="5">
    <source>
        <dbReference type="PIRSR" id="PIRSR015582-2"/>
    </source>
</evidence>
<dbReference type="SUPFAM" id="SSF51621">
    <property type="entry name" value="Phosphoenolpyruvate/pyruvate domain"/>
    <property type="match status" value="1"/>
</dbReference>
<dbReference type="GO" id="GO:0016829">
    <property type="term" value="F:lyase activity"/>
    <property type="evidence" value="ECO:0007669"/>
    <property type="project" value="UniProtKB-KW"/>
</dbReference>
<dbReference type="EMBL" id="BMCU01000003">
    <property type="protein sequence ID" value="GGG16062.1"/>
    <property type="molecule type" value="Genomic_DNA"/>
</dbReference>
<comment type="caution">
    <text evidence="7">The sequence shown here is derived from an EMBL/GenBank/DDBJ whole genome shotgun (WGS) entry which is preliminary data.</text>
</comment>
<dbReference type="Pfam" id="PF03328">
    <property type="entry name" value="HpcH_HpaI"/>
    <property type="match status" value="1"/>
</dbReference>
<evidence type="ECO:0000259" key="6">
    <source>
        <dbReference type="Pfam" id="PF03328"/>
    </source>
</evidence>
<dbReference type="GO" id="GO:0006107">
    <property type="term" value="P:oxaloacetate metabolic process"/>
    <property type="evidence" value="ECO:0007669"/>
    <property type="project" value="TreeGrafter"/>
</dbReference>
<dbReference type="Proteomes" id="UP000654257">
    <property type="component" value="Unassembled WGS sequence"/>
</dbReference>
<comment type="cofactor">
    <cofactor evidence="1">
        <name>Mg(2+)</name>
        <dbReference type="ChEBI" id="CHEBI:18420"/>
    </cofactor>
</comment>
<evidence type="ECO:0000256" key="4">
    <source>
        <dbReference type="PIRSR" id="PIRSR015582-1"/>
    </source>
</evidence>
<keyword evidence="3 5" id="KW-0460">Magnesium</keyword>
<dbReference type="InterPro" id="IPR005000">
    <property type="entry name" value="Aldolase/citrate-lyase_domain"/>
</dbReference>
<evidence type="ECO:0000313" key="7">
    <source>
        <dbReference type="EMBL" id="GGG16062.1"/>
    </source>
</evidence>
<keyword evidence="2 5" id="KW-0479">Metal-binding</keyword>
<keyword evidence="7" id="KW-0456">Lyase</keyword>
<dbReference type="Gene3D" id="3.20.20.60">
    <property type="entry name" value="Phosphoenolpyruvate-binding domains"/>
    <property type="match status" value="1"/>
</dbReference>
<dbReference type="InterPro" id="IPR015813">
    <property type="entry name" value="Pyrv/PenolPyrv_kinase-like_dom"/>
</dbReference>
<accession>A0A917FZY9</accession>
<evidence type="ECO:0000313" key="8">
    <source>
        <dbReference type="Proteomes" id="UP000654257"/>
    </source>
</evidence>
<feature type="binding site" evidence="4">
    <location>
        <position position="122"/>
    </location>
    <ligand>
        <name>substrate</name>
    </ligand>
</feature>
<feature type="domain" description="HpcH/HpaI aldolase/citrate lyase" evidence="6">
    <location>
        <begin position="21"/>
        <end position="221"/>
    </location>
</feature>
<feature type="binding site" evidence="5">
    <location>
        <position position="148"/>
    </location>
    <ligand>
        <name>Mg(2+)</name>
        <dbReference type="ChEBI" id="CHEBI:18420"/>
    </ligand>
</feature>
<dbReference type="PANTHER" id="PTHR32308:SF10">
    <property type="entry name" value="CITRATE LYASE SUBUNIT BETA"/>
    <property type="match status" value="1"/>
</dbReference>
<evidence type="ECO:0000256" key="1">
    <source>
        <dbReference type="ARBA" id="ARBA00001946"/>
    </source>
</evidence>
<reference evidence="7" key="1">
    <citation type="journal article" date="2014" name="Int. J. Syst. Evol. Microbiol.">
        <title>Complete genome sequence of Corynebacterium casei LMG S-19264T (=DSM 44701T), isolated from a smear-ripened cheese.</title>
        <authorList>
            <consortium name="US DOE Joint Genome Institute (JGI-PGF)"/>
            <person name="Walter F."/>
            <person name="Albersmeier A."/>
            <person name="Kalinowski J."/>
            <person name="Ruckert C."/>
        </authorList>
    </citation>
    <scope>NUCLEOTIDE SEQUENCE</scope>
    <source>
        <strain evidence="7">CCM 7905</strain>
    </source>
</reference>
<dbReference type="InterPro" id="IPR011206">
    <property type="entry name" value="Citrate_lyase_beta/mcl1/mcl2"/>
</dbReference>
<keyword evidence="8" id="KW-1185">Reference proteome</keyword>
<dbReference type="RefSeq" id="WP_188545884.1">
    <property type="nucleotide sequence ID" value="NZ_BMCU01000003.1"/>
</dbReference>